<sequence length="151" mass="16035">MTTMLPPLLLHGQRAPAPTPWLCSLISWQRRWHQTQIGAAQPRWRGAIRVAHGAAAGTGDREAAPPQIVEGSTEVAWPIGAADARGGRGPVPCAEIAAESEMSARSRWGCVIANLKCTDAQFGTHDVVALKPNKADVGSALLGQGVLYRLK</sequence>
<protein>
    <submittedName>
        <fullName evidence="1">Uncharacterized protein</fullName>
    </submittedName>
</protein>
<evidence type="ECO:0000313" key="1">
    <source>
        <dbReference type="EMBL" id="EES20110.1"/>
    </source>
</evidence>
<gene>
    <name evidence="1" type="primary">Sb0010s017120</name>
    <name evidence="1" type="ORF">SORBIDRAFT_0010s017120</name>
</gene>
<feature type="non-terminal residue" evidence="1">
    <location>
        <position position="151"/>
    </location>
</feature>
<name>C6JRL0_SORBI</name>
<accession>C6JRL0</accession>
<organism evidence="1">
    <name type="scientific">Sorghum bicolor</name>
    <name type="common">Sorghum</name>
    <name type="synonym">Sorghum vulgare</name>
    <dbReference type="NCBI Taxonomy" id="4558"/>
    <lineage>
        <taxon>Eukaryota</taxon>
        <taxon>Viridiplantae</taxon>
        <taxon>Streptophyta</taxon>
        <taxon>Embryophyta</taxon>
        <taxon>Tracheophyta</taxon>
        <taxon>Spermatophyta</taxon>
        <taxon>Magnoliopsida</taxon>
        <taxon>Liliopsida</taxon>
        <taxon>Poales</taxon>
        <taxon>Poaceae</taxon>
        <taxon>PACMAD clade</taxon>
        <taxon>Panicoideae</taxon>
        <taxon>Andropogonodae</taxon>
        <taxon>Andropogoneae</taxon>
        <taxon>Sorghinae</taxon>
        <taxon>Sorghum</taxon>
    </lineage>
</organism>
<dbReference type="AlphaFoldDB" id="C6JRL0"/>
<dbReference type="EMBL" id="GL002604">
    <property type="protein sequence ID" value="EES20110.1"/>
    <property type="molecule type" value="Genomic_DNA"/>
</dbReference>
<dbReference type="HOGENOM" id="CLU_1736234_0_0_1"/>
<reference evidence="1" key="1">
    <citation type="journal article" date="2009" name="Nature">
        <title>The Sorghum bicolor genome and the diversification of grasses.</title>
        <authorList>
            <person name="Paterson A.H."/>
            <person name="Bowers J.E."/>
            <person name="Bruggmann R."/>
            <person name="Dubchak I."/>
            <person name="Grimwood J."/>
            <person name="Gundlach H."/>
            <person name="Haberer G."/>
            <person name="Hellsten U."/>
            <person name="Mitros T."/>
            <person name="Poliakov A."/>
            <person name="Schmutz J."/>
            <person name="Spannagl M."/>
            <person name="Tang H."/>
            <person name="Wang X."/>
            <person name="Wicker T."/>
            <person name="Bharti A.K."/>
            <person name="Chapman J."/>
            <person name="Feltus F.A."/>
            <person name="Gowik U."/>
            <person name="Grigoriev I.V."/>
            <person name="Lyons E."/>
            <person name="Maher C.A."/>
            <person name="Martis M."/>
            <person name="Narechania A."/>
            <person name="Otillar R.P."/>
            <person name="Penning B.W."/>
            <person name="Salamov A.A."/>
            <person name="Wang Y."/>
            <person name="Zhang L."/>
            <person name="Carpita N.C."/>
            <person name="Freeling M."/>
            <person name="Gingle A.R."/>
            <person name="Hash C.T."/>
            <person name="Keller B."/>
            <person name="Klein P."/>
            <person name="Kresovich S."/>
            <person name="McCann M.C."/>
            <person name="Ming R."/>
            <person name="Peterson D.G."/>
            <person name="Mehboob-ur-Rahman"/>
            <person name="Ware D."/>
            <person name="Westhoff P."/>
            <person name="Mayer K.F."/>
            <person name="Messing J."/>
            <person name="Rokhsar D.S."/>
        </authorList>
    </citation>
    <scope>NUCLEOTIDE SEQUENCE [LARGE SCALE GENOMIC DNA]</scope>
</reference>
<proteinExistence type="predicted"/>